<evidence type="ECO:0000313" key="1">
    <source>
        <dbReference type="EMBL" id="QHT17804.1"/>
    </source>
</evidence>
<reference evidence="1" key="1">
    <citation type="journal article" date="2020" name="Nature">
        <title>Giant virus diversity and host interactions through global metagenomics.</title>
        <authorList>
            <person name="Schulz F."/>
            <person name="Roux S."/>
            <person name="Paez-Espino D."/>
            <person name="Jungbluth S."/>
            <person name="Walsh D.A."/>
            <person name="Denef V.J."/>
            <person name="McMahon K.D."/>
            <person name="Konstantinidis K.T."/>
            <person name="Eloe-Fadrosh E.A."/>
            <person name="Kyrpides N.C."/>
            <person name="Woyke T."/>
        </authorList>
    </citation>
    <scope>NUCLEOTIDE SEQUENCE</scope>
    <source>
        <strain evidence="1">GVMAG-M-3300023174-30</strain>
    </source>
</reference>
<organism evidence="1">
    <name type="scientific">viral metagenome</name>
    <dbReference type="NCBI Taxonomy" id="1070528"/>
    <lineage>
        <taxon>unclassified sequences</taxon>
        <taxon>metagenomes</taxon>
        <taxon>organismal metagenomes</taxon>
    </lineage>
</organism>
<accession>A0A6C0DNC5</accession>
<dbReference type="AlphaFoldDB" id="A0A6C0DNC5"/>
<sequence length="624" mass="72569">MGGSSTKIEYKTLECNKYPIRQTPLTFNNLKYIRCAFLTQEQYKNNYHIPKNSLNITFDTRMDNIENSVNNNIQMVYNKLNEITPSPEPIKIIKPIFVAFSRKVEYDSSVFDDNKIKPIEVKNSKYCLAIKNYIENYLNKMNNPDLNNKYNSLPVNKYDFKGNVKVIIFFPFITTDYKYITNFKDILNSSTYFINLLSDTSFNGLPESNSFDEEKFRKSFSKSGYSQDFINKIINDIKQQDRTNFRYRDDLMVLCNEGGCLSEAGGEDFNSLLPRISDNNGDNTNNALKMSPFLPNKCLAQTNRYKCGILSPTDNNKSPQELIKSKDVVDYLTDGLQKYIINEECVITKGTNKYNKEFCDNNADNNPNLQQTPIDIINNVVSVFLRNEKYSSDLNDGKKNHYSETYSINIIKELMFINNTYPGIPEVVFPIYLYTGNSDYTTEAPWGTRLLTDDYVFNEGDEILPNVRKYSENNIYYLEMNSQGQIYVRTNASIYYYLNILPFEKPVSMSFTNTITVNFIEPITNYLRPRSVINIELILKDEKRRSPFSFYVNNDGKIRIFSNGFLDATNKAFADFIDNKIIEFEKYKNNLNYYNSKNFDANNNVIITNIIDKDTDPPIYLYNN</sequence>
<dbReference type="EMBL" id="MN739645">
    <property type="protein sequence ID" value="QHT17804.1"/>
    <property type="molecule type" value="Genomic_DNA"/>
</dbReference>
<protein>
    <submittedName>
        <fullName evidence="1">Uncharacterized protein</fullName>
    </submittedName>
</protein>
<proteinExistence type="predicted"/>
<name>A0A6C0DNC5_9ZZZZ</name>